<dbReference type="Gene3D" id="2.30.110.10">
    <property type="entry name" value="Electron Transport, Fmn-binding Protein, Chain A"/>
    <property type="match status" value="1"/>
</dbReference>
<sequence length="216" mass="24225">MTDSDGGESEGDATAGVPADWPVRWDGVRESVVTTRGPNERWNVAALGLFAPEDEDEGVVDAPVTARTWGRTRTWRNFRERGEGYVQFTRHPVDFVEAACTVREEADPVLESADAWVRVEVEERADGERDGTQWVEWTLTPIESVVERRVVPTTNRAHAAVVEATVAASRLGVPGYDDETLRERIRYFASVVESCGGRREREAWERFETTLDTSPD</sequence>
<feature type="region of interest" description="Disordered" evidence="1">
    <location>
        <begin position="1"/>
        <end position="20"/>
    </location>
</feature>
<dbReference type="InterPro" id="IPR007386">
    <property type="entry name" value="DUF447_N"/>
</dbReference>
<evidence type="ECO:0000259" key="3">
    <source>
        <dbReference type="Pfam" id="PF20766"/>
    </source>
</evidence>
<feature type="domain" description="DUF447" evidence="3">
    <location>
        <begin position="155"/>
        <end position="207"/>
    </location>
</feature>
<feature type="compositionally biased region" description="Acidic residues" evidence="1">
    <location>
        <begin position="1"/>
        <end position="11"/>
    </location>
</feature>
<accession>A0ABD5RQY7</accession>
<comment type="caution">
    <text evidence="4">The sequence shown here is derived from an EMBL/GenBank/DDBJ whole genome shotgun (WGS) entry which is preliminary data.</text>
</comment>
<keyword evidence="5" id="KW-1185">Reference proteome</keyword>
<evidence type="ECO:0000313" key="4">
    <source>
        <dbReference type="EMBL" id="MFC5972808.1"/>
    </source>
</evidence>
<dbReference type="Pfam" id="PF04289">
    <property type="entry name" value="DUF447_N"/>
    <property type="match status" value="1"/>
</dbReference>
<evidence type="ECO:0000313" key="5">
    <source>
        <dbReference type="Proteomes" id="UP001596099"/>
    </source>
</evidence>
<organism evidence="4 5">
    <name type="scientific">Halomarina salina</name>
    <dbReference type="NCBI Taxonomy" id="1872699"/>
    <lineage>
        <taxon>Archaea</taxon>
        <taxon>Methanobacteriati</taxon>
        <taxon>Methanobacteriota</taxon>
        <taxon>Stenosarchaea group</taxon>
        <taxon>Halobacteria</taxon>
        <taxon>Halobacteriales</taxon>
        <taxon>Natronomonadaceae</taxon>
        <taxon>Halomarina</taxon>
    </lineage>
</organism>
<dbReference type="RefSeq" id="WP_379751703.1">
    <property type="nucleotide sequence ID" value="NZ_JALLGW010000001.1"/>
</dbReference>
<reference evidence="4 5" key="1">
    <citation type="journal article" date="2019" name="Int. J. Syst. Evol. Microbiol.">
        <title>The Global Catalogue of Microorganisms (GCM) 10K type strain sequencing project: providing services to taxonomists for standard genome sequencing and annotation.</title>
        <authorList>
            <consortium name="The Broad Institute Genomics Platform"/>
            <consortium name="The Broad Institute Genome Sequencing Center for Infectious Disease"/>
            <person name="Wu L."/>
            <person name="Ma J."/>
        </authorList>
    </citation>
    <scope>NUCLEOTIDE SEQUENCE [LARGE SCALE GENOMIC DNA]</scope>
    <source>
        <strain evidence="4 5">CGMCC 1.12543</strain>
    </source>
</reference>
<proteinExistence type="predicted"/>
<evidence type="ECO:0000256" key="1">
    <source>
        <dbReference type="SAM" id="MobiDB-lite"/>
    </source>
</evidence>
<protein>
    <submittedName>
        <fullName evidence="4">DUF447 domain-containing protein</fullName>
    </submittedName>
</protein>
<dbReference type="SUPFAM" id="SSF50475">
    <property type="entry name" value="FMN-binding split barrel"/>
    <property type="match status" value="1"/>
</dbReference>
<feature type="domain" description="DUF447" evidence="2">
    <location>
        <begin position="29"/>
        <end position="147"/>
    </location>
</feature>
<evidence type="ECO:0000259" key="2">
    <source>
        <dbReference type="Pfam" id="PF04289"/>
    </source>
</evidence>
<gene>
    <name evidence="4" type="ORF">ACFPYI_15835</name>
</gene>
<dbReference type="AlphaFoldDB" id="A0ABD5RQY7"/>
<dbReference type="Gene3D" id="1.20.58.290">
    <property type="entry name" value="Hypothetical membrane protein ta0354_69_121"/>
    <property type="match status" value="1"/>
</dbReference>
<dbReference type="EMBL" id="JBHSQH010000001">
    <property type="protein sequence ID" value="MFC5972808.1"/>
    <property type="molecule type" value="Genomic_DNA"/>
</dbReference>
<dbReference type="Proteomes" id="UP001596099">
    <property type="component" value="Unassembled WGS sequence"/>
</dbReference>
<dbReference type="InterPro" id="IPR049288">
    <property type="entry name" value="DUF447_C"/>
</dbReference>
<name>A0ABD5RQY7_9EURY</name>
<dbReference type="InterPro" id="IPR012349">
    <property type="entry name" value="Split_barrel_FMN-bd"/>
</dbReference>
<dbReference type="Pfam" id="PF20766">
    <property type="entry name" value="DUF447_C"/>
    <property type="match status" value="1"/>
</dbReference>